<dbReference type="OrthoDB" id="104486at2759"/>
<gene>
    <name evidence="1" type="ORF">Pfra01_002641500</name>
</gene>
<dbReference type="AlphaFoldDB" id="A0A9W6Y9Y6"/>
<dbReference type="EMBL" id="BSXT01005528">
    <property type="protein sequence ID" value="GMF60785.1"/>
    <property type="molecule type" value="Genomic_DNA"/>
</dbReference>
<organism evidence="1 2">
    <name type="scientific">Phytophthora fragariaefolia</name>
    <dbReference type="NCBI Taxonomy" id="1490495"/>
    <lineage>
        <taxon>Eukaryota</taxon>
        <taxon>Sar</taxon>
        <taxon>Stramenopiles</taxon>
        <taxon>Oomycota</taxon>
        <taxon>Peronosporomycetes</taxon>
        <taxon>Peronosporales</taxon>
        <taxon>Peronosporaceae</taxon>
        <taxon>Phytophthora</taxon>
    </lineage>
</organism>
<keyword evidence="2" id="KW-1185">Reference proteome</keyword>
<protein>
    <submittedName>
        <fullName evidence="1">Unnamed protein product</fullName>
    </submittedName>
</protein>
<evidence type="ECO:0000313" key="1">
    <source>
        <dbReference type="EMBL" id="GMF60785.1"/>
    </source>
</evidence>
<comment type="caution">
    <text evidence="1">The sequence shown here is derived from an EMBL/GenBank/DDBJ whole genome shotgun (WGS) entry which is preliminary data.</text>
</comment>
<evidence type="ECO:0000313" key="2">
    <source>
        <dbReference type="Proteomes" id="UP001165121"/>
    </source>
</evidence>
<reference evidence="1" key="1">
    <citation type="submission" date="2023-04" db="EMBL/GenBank/DDBJ databases">
        <title>Phytophthora fragariaefolia NBRC 109709.</title>
        <authorList>
            <person name="Ichikawa N."/>
            <person name="Sato H."/>
            <person name="Tonouchi N."/>
        </authorList>
    </citation>
    <scope>NUCLEOTIDE SEQUENCE</scope>
    <source>
        <strain evidence="1">NBRC 109709</strain>
    </source>
</reference>
<proteinExistence type="predicted"/>
<sequence>MPNFTTGKLSLSTIIVLPFGLEFSKLVTVASAVSVVSQMAALLLEDAAFRSDEWGLSDLEVVEETILSRVLGHGGDAGSNEVSAILDGLMSEETHPIGSKTCQWTDPKTRESTRSPREHALNFVYYVDGGVSPVPQSIGSSFNRTLMAIPPPSTSGIFGGSEQDVQELFDPFVDDQDLPQDDLQATGA</sequence>
<dbReference type="Proteomes" id="UP001165121">
    <property type="component" value="Unassembled WGS sequence"/>
</dbReference>
<accession>A0A9W6Y9Y6</accession>
<name>A0A9W6Y9Y6_9STRA</name>